<feature type="transmembrane region" description="Helical" evidence="1">
    <location>
        <begin position="147"/>
        <end position="166"/>
    </location>
</feature>
<evidence type="ECO:0000313" key="2">
    <source>
        <dbReference type="EMBL" id="KKU61392.1"/>
    </source>
</evidence>
<evidence type="ECO:0000313" key="3">
    <source>
        <dbReference type="Proteomes" id="UP000033860"/>
    </source>
</evidence>
<feature type="transmembrane region" description="Helical" evidence="1">
    <location>
        <begin position="33"/>
        <end position="49"/>
    </location>
</feature>
<protein>
    <submittedName>
        <fullName evidence="2">Uncharacterized protein</fullName>
    </submittedName>
</protein>
<accession>A0A0G1RW72</accession>
<gene>
    <name evidence="2" type="ORF">UX85_C0003G0051</name>
</gene>
<feature type="transmembrane region" description="Helical" evidence="1">
    <location>
        <begin position="56"/>
        <end position="76"/>
    </location>
</feature>
<reference evidence="2 3" key="1">
    <citation type="journal article" date="2015" name="Nature">
        <title>rRNA introns, odd ribosomes, and small enigmatic genomes across a large radiation of phyla.</title>
        <authorList>
            <person name="Brown C.T."/>
            <person name="Hug L.A."/>
            <person name="Thomas B.C."/>
            <person name="Sharon I."/>
            <person name="Castelle C.J."/>
            <person name="Singh A."/>
            <person name="Wilkins M.J."/>
            <person name="Williams K.H."/>
            <person name="Banfield J.F."/>
        </authorList>
    </citation>
    <scope>NUCLEOTIDE SEQUENCE [LARGE SCALE GENOMIC DNA]</scope>
</reference>
<feature type="transmembrane region" description="Helical" evidence="1">
    <location>
        <begin position="178"/>
        <end position="199"/>
    </location>
</feature>
<feature type="transmembrane region" description="Helical" evidence="1">
    <location>
        <begin position="114"/>
        <end position="135"/>
    </location>
</feature>
<evidence type="ECO:0000256" key="1">
    <source>
        <dbReference type="SAM" id="Phobius"/>
    </source>
</evidence>
<dbReference type="AlphaFoldDB" id="A0A0G1RW72"/>
<keyword evidence="1" id="KW-0812">Transmembrane</keyword>
<keyword evidence="1" id="KW-0472">Membrane</keyword>
<dbReference type="EMBL" id="LCNT01000003">
    <property type="protein sequence ID" value="KKU61392.1"/>
    <property type="molecule type" value="Genomic_DNA"/>
</dbReference>
<feature type="transmembrane region" description="Helical" evidence="1">
    <location>
        <begin position="237"/>
        <end position="255"/>
    </location>
</feature>
<name>A0A0G1RW72_9BACT</name>
<dbReference type="Proteomes" id="UP000033860">
    <property type="component" value="Unassembled WGS sequence"/>
</dbReference>
<keyword evidence="1" id="KW-1133">Transmembrane helix</keyword>
<organism evidence="2 3">
    <name type="scientific">Candidatus Beckwithbacteria bacterium GW2011_GWB1_47_15</name>
    <dbReference type="NCBI Taxonomy" id="1618371"/>
    <lineage>
        <taxon>Bacteria</taxon>
        <taxon>Candidatus Beckwithiibacteriota</taxon>
    </lineage>
</organism>
<feature type="transmembrane region" description="Helical" evidence="1">
    <location>
        <begin position="205"/>
        <end position="225"/>
    </location>
</feature>
<proteinExistence type="predicted"/>
<feature type="transmembrane region" description="Helical" evidence="1">
    <location>
        <begin position="82"/>
        <end position="102"/>
    </location>
</feature>
<sequence>MSKRQKLVAASLLLTLGILSIQSVEIEARYQAIGLLAGVAYGLSAWAMFEDLRGVEWLTVLILPVMYPVAVALFYFLLPERFLTRTMILGFFGIGMYALLLTENIFNVAAIRTIQLLRAAHAVGFLLTLMVAFFLWDTIFSFRLYGWWNAILVLVSSFPLILQALWSVNLEEKLTAEVVYYSAALSWALFGLSLLVSFWPVTITAAALFVVTALYVGLGLVQNYLSGRLFKRTIREYLWVGLAVFLITFWLASWGEKF</sequence>
<comment type="caution">
    <text evidence="2">The sequence shown here is derived from an EMBL/GenBank/DDBJ whole genome shotgun (WGS) entry which is preliminary data.</text>
</comment>